<feature type="transmembrane region" description="Helical" evidence="1">
    <location>
        <begin position="97"/>
        <end position="122"/>
    </location>
</feature>
<keyword evidence="1" id="KW-1133">Transmembrane helix</keyword>
<feature type="domain" description="General stress protein 17M-like" evidence="2">
    <location>
        <begin position="20"/>
        <end position="96"/>
    </location>
</feature>
<organism evidence="3 4">
    <name type="scientific">Cellulomonas bogoriensis 69B4 = DSM 16987</name>
    <dbReference type="NCBI Taxonomy" id="1386082"/>
    <lineage>
        <taxon>Bacteria</taxon>
        <taxon>Bacillati</taxon>
        <taxon>Actinomycetota</taxon>
        <taxon>Actinomycetes</taxon>
        <taxon>Micrococcales</taxon>
        <taxon>Cellulomonadaceae</taxon>
        <taxon>Cellulomonas</taxon>
    </lineage>
</organism>
<accession>A0A0A0C1E1</accession>
<dbReference type="RefSeq" id="WP_156968315.1">
    <property type="nucleotide sequence ID" value="NZ_AXCZ01000016.1"/>
</dbReference>
<evidence type="ECO:0000256" key="1">
    <source>
        <dbReference type="SAM" id="Phobius"/>
    </source>
</evidence>
<dbReference type="AlphaFoldDB" id="A0A0A0C1E1"/>
<dbReference type="Pfam" id="PF11181">
    <property type="entry name" value="YflT"/>
    <property type="match status" value="1"/>
</dbReference>
<keyword evidence="4" id="KW-1185">Reference proteome</keyword>
<name>A0A0A0C1E1_9CELL</name>
<protein>
    <recommendedName>
        <fullName evidence="2">General stress protein 17M-like domain-containing protein</fullName>
    </recommendedName>
</protein>
<feature type="transmembrane region" description="Helical" evidence="1">
    <location>
        <begin position="69"/>
        <end position="91"/>
    </location>
</feature>
<keyword evidence="1" id="KW-0812">Transmembrane</keyword>
<evidence type="ECO:0000259" key="2">
    <source>
        <dbReference type="Pfam" id="PF11181"/>
    </source>
</evidence>
<comment type="caution">
    <text evidence="3">The sequence shown here is derived from an EMBL/GenBank/DDBJ whole genome shotgun (WGS) entry which is preliminary data.</text>
</comment>
<sequence>MAMSRSARTPRVPTPPRGEQIAAYATYLEAQKAVDHLSDKEFAVQHVTIVGTDLRMVERVTGRLTYSRVALAGLATGAWFGLFVGLLLSLFAADGGAVLPIFPAVGIGAAFGILFSVISYSLTGGKRDFTSSSQIVASTYAVLCEPEHAHQARALLTEPDAPGLGRVPD</sequence>
<proteinExistence type="predicted"/>
<reference evidence="3 4" key="1">
    <citation type="submission" date="2013-08" db="EMBL/GenBank/DDBJ databases">
        <title>Genome sequencing of Cellulomonas bogoriensis 69B4.</title>
        <authorList>
            <person name="Chen F."/>
            <person name="Li Y."/>
            <person name="Wang G."/>
        </authorList>
    </citation>
    <scope>NUCLEOTIDE SEQUENCE [LARGE SCALE GENOMIC DNA]</scope>
    <source>
        <strain evidence="3 4">69B4</strain>
    </source>
</reference>
<dbReference type="EMBL" id="AXCZ01000016">
    <property type="protein sequence ID" value="KGM14015.1"/>
    <property type="molecule type" value="Genomic_DNA"/>
</dbReference>
<dbReference type="OrthoDB" id="3381462at2"/>
<evidence type="ECO:0000313" key="4">
    <source>
        <dbReference type="Proteomes" id="UP000054314"/>
    </source>
</evidence>
<dbReference type="Proteomes" id="UP000054314">
    <property type="component" value="Unassembled WGS sequence"/>
</dbReference>
<evidence type="ECO:0000313" key="3">
    <source>
        <dbReference type="EMBL" id="KGM14015.1"/>
    </source>
</evidence>
<gene>
    <name evidence="3" type="ORF">N869_06600</name>
</gene>
<dbReference type="InterPro" id="IPR025889">
    <property type="entry name" value="GSP17M-like_dom"/>
</dbReference>
<keyword evidence="1" id="KW-0472">Membrane</keyword>